<dbReference type="InterPro" id="IPR018511">
    <property type="entry name" value="Hemolysin-typ_Ca-bd_CS"/>
</dbReference>
<dbReference type="Gene3D" id="2.150.10.10">
    <property type="entry name" value="Serralysin-like metalloprotease, C-terminal"/>
    <property type="match status" value="8"/>
</dbReference>
<accession>A0ABX3M605</accession>
<gene>
    <name evidence="4" type="ORF">Xcaj_17740</name>
</gene>
<dbReference type="InterPro" id="IPR011049">
    <property type="entry name" value="Serralysin-like_metalloprot_C"/>
</dbReference>
<dbReference type="PROSITE" id="PS00330">
    <property type="entry name" value="HEMOLYSIN_CALCIUM"/>
    <property type="match status" value="8"/>
</dbReference>
<sequence length="1716" mass="180084">MTAGNDHASRFVESQAKKFADEWEVLDQKANTKTGFSGTLFRNRETREVVLSFRSTEFIDDAARDNKATNELEIKNTGYAWGQLADMQAWYAELKADPAKLGGGQAFSVTGYSLGGHLATAFNLMNAGAAQRVVTFNGAGVGKVLDGTLQSALAEFNTLRGSTDELAARFTEAGLAGLYRRIQGDLAAGRITAAQAQAQVKEFHTDANTGQMALPKQGAMLMKALQEIQAIGDEAVRVTTLVAGGTGEGANATPKQVLPADIAGMDLNYRLAMQYAGKHTESASLTAGAARGYGKKEYGVRLGNQYDVVGDTSPSVVANSQWHSGQDVRIGIEDQPLYRGAIGGSVLMDLVMLKSPELLDQQYAIRDFGDTHSLVLLVDSLSVQSALLSLMPEGQRDADGVSSLLKTIYKAATWREKTNGDLLVGDGQGKAEGDLLEQLVNSLADMVLGPKAQDDLKGNTNGGTWARTVDQDGYTGRNRFFEVLDALQKGMERLKGQFGLVATDGRQLASSAREDFGDYLALRTLSPFALRTAGALQAAQEAIGEKWAGAYADWKADRASLAQGSAGGALHVSDQWLADRSDMLARKNWFNTADKNPLNPSYVPREGGQGASAYQLEDSVYEDMDSGYKIQQGGVTNATRHVLFGNDADNVLTGKGVADRLYGGDGADTLDGQAGDDYLEGGAGRDVYRFKGRFGNDVVRDDGGAGVLEFDGAAMPLAVQRRQGSDDVWEDDSGLFVFTRIPKEGDADGKRMDVRITKYTSATNKTVQGSVTIRDFRSGDFGLTLGEAEETVQEAGGEKTSLVVLAGGTADPSQPAGWDVPRLFSSKTSLRYEGTDDAAKWVYANDSDGGQIVKTGAGDDRIFVGRYYESVEYSGPENWAPRAGEDEDHVVAGAGDDVVLTGYGSDMIEGGDGNDRLYSGAVGYFDRVTPDTLQASAGRIAQNHDVADAGSTDVVDGGGGDDWIRGGMGGDVLLAGSGNDTVFGMEGDDLLVGGLGDDRLYGDGVYSVDSQLVDETIRAYDHRGNDTLLGDAGNDRLVGGVGEDQLFGGDGNDNLFGDGDGAPGEGGNNMLWIPGDYQAADAIDGGSGNDFILGGGGADVLSGGAGEDTIRGDQYDAIPLDAKYQGADRIDGGDGNDQLYGDGGNDVLAGGAGDDRMFGGEADDRLDGGDGGDQLYGEAGADVLMGGGGDDRIFGGNGDDWIAGGAGTDRLDGGQGNDVYYFDKGDYDGETEIIADEAGVDRIVIAGAAMDDFKVVLQGGEVHLRLRDESGGIGYKGGFENIESVEFGNGAVYTPDDLKKIAIKTTSGDDVIQAVEAGSTIDGQAGNDDLAGNAWDDILYGGLGNDRLTGLGGNDILDGGEGDDQISSGATGRSIIVGGAGRDILNGGTDDTVYRFGKNSGMDIVSDAGGTDSIEFDAGIAPGDVLVRGGVRTLSVETGDAYLLVRDFSNSNGQIRLDNAIEYLRFADGTVWNLEEIRRRSLLSTSGDDVMVAFDGDETVNGGSGNDKLWGNDGNDTLTGGAGDDYLDGGAGGNTLDGGDGNDEIWVNGSADTVRGGAGDDVYWFQGSGRLSLESGFGHDRLWLNQSASVRIDLKEGLQASRARVTSSGENVTVAFSGNESIVLQGVRYQEGGDIYKTLPSFNFADGTVWTDATLQAMVRAADKNHAPVLAAPLADARASAGTAFALTVPVDAFRDEDGVRGAMEQGSQLSRYQPD</sequence>
<evidence type="ECO:0000256" key="2">
    <source>
        <dbReference type="ARBA" id="ARBA00022525"/>
    </source>
</evidence>
<dbReference type="PANTHER" id="PTHR38340:SF1">
    <property type="entry name" value="S-LAYER PROTEIN"/>
    <property type="match status" value="1"/>
</dbReference>
<dbReference type="EMBL" id="LOKQ01000297">
    <property type="protein sequence ID" value="OOX09472.1"/>
    <property type="molecule type" value="Genomic_DNA"/>
</dbReference>
<evidence type="ECO:0008006" key="6">
    <source>
        <dbReference type="Google" id="ProtNLM"/>
    </source>
</evidence>
<dbReference type="InterPro" id="IPR001343">
    <property type="entry name" value="Hemolysn_Ca-bd"/>
</dbReference>
<dbReference type="SUPFAM" id="SSF53474">
    <property type="entry name" value="alpha/beta-Hydrolases"/>
    <property type="match status" value="1"/>
</dbReference>
<evidence type="ECO:0000313" key="5">
    <source>
        <dbReference type="Proteomes" id="UP000191089"/>
    </source>
</evidence>
<comment type="caution">
    <text evidence="4">The sequence shown here is derived from an EMBL/GenBank/DDBJ whole genome shotgun (WGS) entry which is preliminary data.</text>
</comment>
<evidence type="ECO:0000313" key="4">
    <source>
        <dbReference type="EMBL" id="OOX09472.1"/>
    </source>
</evidence>
<name>A0ABX3M605_9XANT</name>
<reference evidence="4 5" key="1">
    <citation type="submission" date="2015-12" db="EMBL/GenBank/DDBJ databases">
        <authorList>
            <person name="Bansal K."/>
            <person name="Midha S."/>
            <person name="Patil P.B."/>
        </authorList>
    </citation>
    <scope>NUCLEOTIDE SEQUENCE [LARGE SCALE GENOMIC DNA]</scope>
    <source>
        <strain evidence="4 5">LMG558</strain>
    </source>
</reference>
<dbReference type="Pfam" id="PF00353">
    <property type="entry name" value="HemolysinCabind"/>
    <property type="match status" value="12"/>
</dbReference>
<keyword evidence="5" id="KW-1185">Reference proteome</keyword>
<comment type="subcellular location">
    <subcellularLocation>
        <location evidence="1">Secreted</location>
    </subcellularLocation>
</comment>
<organism evidence="4 5">
    <name type="scientific">Xanthomonas axonopodis pv. cajani</name>
    <dbReference type="NCBI Taxonomy" id="487827"/>
    <lineage>
        <taxon>Bacteria</taxon>
        <taxon>Pseudomonadati</taxon>
        <taxon>Pseudomonadota</taxon>
        <taxon>Gammaproteobacteria</taxon>
        <taxon>Lysobacterales</taxon>
        <taxon>Lysobacteraceae</taxon>
        <taxon>Xanthomonas</taxon>
    </lineage>
</organism>
<dbReference type="SUPFAM" id="SSF51120">
    <property type="entry name" value="beta-Roll"/>
    <property type="match status" value="7"/>
</dbReference>
<keyword evidence="2" id="KW-0964">Secreted</keyword>
<dbReference type="InterPro" id="IPR050557">
    <property type="entry name" value="RTX_toxin/Mannuronan_C5-epim"/>
</dbReference>
<dbReference type="InterPro" id="IPR029058">
    <property type="entry name" value="AB_hydrolase_fold"/>
</dbReference>
<dbReference type="PANTHER" id="PTHR38340">
    <property type="entry name" value="S-LAYER PROTEIN"/>
    <property type="match status" value="1"/>
</dbReference>
<evidence type="ECO:0000256" key="3">
    <source>
        <dbReference type="ARBA" id="ARBA00022837"/>
    </source>
</evidence>
<protein>
    <recommendedName>
        <fullName evidence="6">Hemolysin</fullName>
    </recommendedName>
</protein>
<dbReference type="PRINTS" id="PR00313">
    <property type="entry name" value="CABNDNGRPT"/>
</dbReference>
<evidence type="ECO:0000256" key="1">
    <source>
        <dbReference type="ARBA" id="ARBA00004613"/>
    </source>
</evidence>
<dbReference type="Proteomes" id="UP000191089">
    <property type="component" value="Unassembled WGS sequence"/>
</dbReference>
<dbReference type="Gene3D" id="3.40.50.1820">
    <property type="entry name" value="alpha/beta hydrolase"/>
    <property type="match status" value="1"/>
</dbReference>
<keyword evidence="3" id="KW-0106">Calcium</keyword>
<proteinExistence type="predicted"/>